<feature type="transmembrane region" description="Helical" evidence="2">
    <location>
        <begin position="701"/>
        <end position="727"/>
    </location>
</feature>
<dbReference type="Proteomes" id="UP000005239">
    <property type="component" value="Unassembled WGS sequence"/>
</dbReference>
<feature type="transmembrane region" description="Helical" evidence="2">
    <location>
        <begin position="611"/>
        <end position="631"/>
    </location>
</feature>
<feature type="transmembrane region" description="Helical" evidence="2">
    <location>
        <begin position="567"/>
        <end position="590"/>
    </location>
</feature>
<dbReference type="Gene3D" id="2.60.120.320">
    <property type="entry name" value="Thiamin pyrophosphokinase, thiamin-binding domain"/>
    <property type="match status" value="1"/>
</dbReference>
<dbReference type="InterPro" id="IPR036371">
    <property type="entry name" value="TPK_B1-bd_sf"/>
</dbReference>
<dbReference type="PANTHER" id="PTHR13622:SF8">
    <property type="entry name" value="THIAMIN PYROPHOSPHOKINASE 1"/>
    <property type="match status" value="1"/>
</dbReference>
<accession>A0A8R1UHK1</accession>
<dbReference type="Pfam" id="PF04263">
    <property type="entry name" value="TPK_catalytic"/>
    <property type="match status" value="1"/>
</dbReference>
<feature type="transmembrane region" description="Helical" evidence="2">
    <location>
        <begin position="520"/>
        <end position="541"/>
    </location>
</feature>
<keyword evidence="2" id="KW-1133">Transmembrane helix</keyword>
<dbReference type="SUPFAM" id="SSF81321">
    <property type="entry name" value="Family A G protein-coupled receptor-like"/>
    <property type="match status" value="1"/>
</dbReference>
<evidence type="ECO:0000313" key="3">
    <source>
        <dbReference type="EnsemblMetazoa" id="PPA21483.1"/>
    </source>
</evidence>
<evidence type="ECO:0000313" key="4">
    <source>
        <dbReference type="Proteomes" id="UP000005239"/>
    </source>
</evidence>
<dbReference type="Gene3D" id="3.40.50.10240">
    <property type="entry name" value="Thiamin pyrophosphokinase, catalytic domain"/>
    <property type="match status" value="1"/>
</dbReference>
<keyword evidence="2" id="KW-0472">Membrane</keyword>
<organism evidence="3 4">
    <name type="scientific">Pristionchus pacificus</name>
    <name type="common">Parasitic nematode worm</name>
    <dbReference type="NCBI Taxonomy" id="54126"/>
    <lineage>
        <taxon>Eukaryota</taxon>
        <taxon>Metazoa</taxon>
        <taxon>Ecdysozoa</taxon>
        <taxon>Nematoda</taxon>
        <taxon>Chromadorea</taxon>
        <taxon>Rhabditida</taxon>
        <taxon>Rhabditina</taxon>
        <taxon>Diplogasteromorpha</taxon>
        <taxon>Diplogasteroidea</taxon>
        <taxon>Neodiplogasteridae</taxon>
        <taxon>Pristionchus</taxon>
    </lineage>
</organism>
<name>A0A2A6C4H9_PRIPA</name>
<dbReference type="GO" id="GO:0009229">
    <property type="term" value="P:thiamine diphosphate biosynthetic process"/>
    <property type="evidence" value="ECO:0000318"/>
    <property type="project" value="GO_Central"/>
</dbReference>
<dbReference type="Pfam" id="PF04265">
    <property type="entry name" value="TPK_B1_binding"/>
    <property type="match status" value="1"/>
</dbReference>
<dbReference type="PANTHER" id="PTHR13622">
    <property type="entry name" value="THIAMIN PYROPHOSPHOKINASE"/>
    <property type="match status" value="1"/>
</dbReference>
<dbReference type="EnsemblMetazoa" id="PPA21483.1">
    <property type="protein sequence ID" value="PPA21483.1"/>
    <property type="gene ID" value="WBGene00111037"/>
</dbReference>
<protein>
    <submittedName>
        <fullName evidence="3">Thiamine diphosphokinase</fullName>
    </submittedName>
</protein>
<proteinExistence type="predicted"/>
<dbReference type="Pfam" id="PF10323">
    <property type="entry name" value="7TM_GPCR_Srv"/>
    <property type="match status" value="1"/>
</dbReference>
<feature type="transmembrane region" description="Helical" evidence="2">
    <location>
        <begin position="662"/>
        <end position="680"/>
    </location>
</feature>
<dbReference type="GO" id="GO:0005524">
    <property type="term" value="F:ATP binding"/>
    <property type="evidence" value="ECO:0007669"/>
    <property type="project" value="InterPro"/>
</dbReference>
<dbReference type="InterPro" id="IPR036759">
    <property type="entry name" value="TPK_catalytic_sf"/>
</dbReference>
<dbReference type="SUPFAM" id="SSF63862">
    <property type="entry name" value="Thiamin pyrophosphokinase, substrate-binding domain"/>
    <property type="match status" value="1"/>
</dbReference>
<feature type="compositionally biased region" description="Basic and acidic residues" evidence="1">
    <location>
        <begin position="784"/>
        <end position="797"/>
    </location>
</feature>
<dbReference type="SMART" id="SM00983">
    <property type="entry name" value="TPK_B1_binding"/>
    <property type="match status" value="1"/>
</dbReference>
<dbReference type="InterPro" id="IPR007371">
    <property type="entry name" value="TPK_catalytic"/>
</dbReference>
<dbReference type="GO" id="GO:0030975">
    <property type="term" value="F:thiamine binding"/>
    <property type="evidence" value="ECO:0007669"/>
    <property type="project" value="InterPro"/>
</dbReference>
<feature type="compositionally biased region" description="Polar residues" evidence="1">
    <location>
        <begin position="771"/>
        <end position="783"/>
    </location>
</feature>
<reference evidence="3" key="2">
    <citation type="submission" date="2022-06" db="UniProtKB">
        <authorList>
            <consortium name="EnsemblMetazoa"/>
        </authorList>
    </citation>
    <scope>IDENTIFICATION</scope>
    <source>
        <strain evidence="3">PS312</strain>
    </source>
</reference>
<dbReference type="InterPro" id="IPR007373">
    <property type="entry name" value="Thiamin_PyroPKinase_B1-bd"/>
</dbReference>
<evidence type="ECO:0000256" key="1">
    <source>
        <dbReference type="SAM" id="MobiDB-lite"/>
    </source>
</evidence>
<keyword evidence="2" id="KW-0812">Transmembrane</keyword>
<evidence type="ECO:0000256" key="2">
    <source>
        <dbReference type="SAM" id="Phobius"/>
    </source>
</evidence>
<feature type="transmembrane region" description="Helical" evidence="2">
    <location>
        <begin position="488"/>
        <end position="508"/>
    </location>
</feature>
<dbReference type="AlphaFoldDB" id="A0A2A6C4H9"/>
<dbReference type="SUPFAM" id="SSF63999">
    <property type="entry name" value="Thiamin pyrophosphokinase, catalytic domain"/>
    <property type="match status" value="1"/>
</dbReference>
<dbReference type="InterPro" id="IPR019426">
    <property type="entry name" value="7TM_GPCR_serpentine_rcpt_Srv"/>
</dbReference>
<accession>A0A2A6C4H9</accession>
<dbReference type="FunFam" id="2.60.120.320:FF:000001">
    <property type="entry name" value="Thiamine pyrophosphokinase"/>
    <property type="match status" value="1"/>
</dbReference>
<feature type="region of interest" description="Disordered" evidence="1">
    <location>
        <begin position="771"/>
        <end position="797"/>
    </location>
</feature>
<gene>
    <name evidence="3" type="primary">WBGene00111037</name>
</gene>
<dbReference type="GO" id="GO:0004788">
    <property type="term" value="F:thiamine diphosphokinase activity"/>
    <property type="evidence" value="ECO:0000318"/>
    <property type="project" value="GO_Central"/>
</dbReference>
<sequence length="797" mass="88061">MPNIARPLEIFTKAVRAYGSMRTLLTRASDPAGSGCGIEAGTIYNSIRPEYRVTDEEGAMTMVDRVRMKNLLSPSIICGDIGKFDMQAKKFYSEQQCLFTKGSDDCRPSLSVCLDEIAKAEPLTGSGIGPPPILVLGGLSGRVDRAMATVHSLVPAQNTKSSSVSAANPSYILDGNNLVCILPKGQHYLALTPRAFLTETCGIIPIVQSETRVTTRGFRWNLDNESLSFGRMISTSNELVNDEVEITTSAPVVLTLELLGTLNEVCFMLTSSTVRRDSIGVVSAASQIHCNLQCITTPGCDACMFYSDRGKCVFLGAARAPPPGSCPKAYTCYEKRTSGCPVYSAPMVDRAYAPGPCSRLSDVIGPPIIGPIPTGVLLRNVCGKPSNGQRRIILDAELHDGSRLILENEGQATVDWDQHLDSWYYLLRNVPYYFKRATCIRPPATRNTIPFHLPVTVLRCLSSNRCCLERFRVPQCLRLALLKFAPEMSIAVVLIPSTVLHLSVLFIVWNGRAKFPYNSLFYKLFLVQSLIEIPLIFLHLACRMITKDKLADTAFIMSTNGTIFPPLYYYGTIFYFLYVQVWGVSVQSFVRFLAVCAPTSKLKYWLDATPGLAWFMIDLCVPFVILLRQLLQDPVGFGINSDGATYLSMPPHVFQWNTTQPVIVTAIGAVFSAGCYILTLRKLLMNRAGVYTREFHREKMLTVVGFSLFLSLVSMTAYYILAAISAFHNVLLGTFFKDLYFLPIVLLTFVNPWMLTLTNKKLRMSLMGSVTNGSSASNANKSVQGRDSRETNSHGMS</sequence>
<keyword evidence="4" id="KW-1185">Reference proteome</keyword>
<feature type="transmembrane region" description="Helical" evidence="2">
    <location>
        <begin position="739"/>
        <end position="757"/>
    </location>
</feature>
<reference evidence="4" key="1">
    <citation type="journal article" date="2008" name="Nat. Genet.">
        <title>The Pristionchus pacificus genome provides a unique perspective on nematode lifestyle and parasitism.</title>
        <authorList>
            <person name="Dieterich C."/>
            <person name="Clifton S.W."/>
            <person name="Schuster L.N."/>
            <person name="Chinwalla A."/>
            <person name="Delehaunty K."/>
            <person name="Dinkelacker I."/>
            <person name="Fulton L."/>
            <person name="Fulton R."/>
            <person name="Godfrey J."/>
            <person name="Minx P."/>
            <person name="Mitreva M."/>
            <person name="Roeseler W."/>
            <person name="Tian H."/>
            <person name="Witte H."/>
            <person name="Yang S.P."/>
            <person name="Wilson R.K."/>
            <person name="Sommer R.J."/>
        </authorList>
    </citation>
    <scope>NUCLEOTIDE SEQUENCE [LARGE SCALE GENOMIC DNA]</scope>
    <source>
        <strain evidence="4">PS312</strain>
    </source>
</reference>